<dbReference type="SMART" id="SM01100">
    <property type="entry name" value="CRAL_TRIO_N"/>
    <property type="match status" value="1"/>
</dbReference>
<dbReference type="PANTHER" id="PTHR10174:SF225">
    <property type="entry name" value="ALPHA-TOCOPHEROL TRANSFER PROTEIN"/>
    <property type="match status" value="1"/>
</dbReference>
<dbReference type="Pfam" id="PF00650">
    <property type="entry name" value="CRAL_TRIO"/>
    <property type="match status" value="1"/>
</dbReference>
<dbReference type="InParanoid" id="A0A2I4DCP9"/>
<dbReference type="GO" id="GO:1902936">
    <property type="term" value="F:phosphatidylinositol bisphosphate binding"/>
    <property type="evidence" value="ECO:0007669"/>
    <property type="project" value="TreeGrafter"/>
</dbReference>
<dbReference type="SUPFAM" id="SSF46938">
    <property type="entry name" value="CRAL/TRIO N-terminal domain"/>
    <property type="match status" value="1"/>
</dbReference>
<dbReference type="GO" id="GO:0051180">
    <property type="term" value="P:vitamin transport"/>
    <property type="evidence" value="ECO:0007669"/>
    <property type="project" value="TreeGrafter"/>
</dbReference>
<organism evidence="2 3">
    <name type="scientific">Austrofundulus limnaeus</name>
    <name type="common">Annual killifish</name>
    <dbReference type="NCBI Taxonomy" id="52670"/>
    <lineage>
        <taxon>Eukaryota</taxon>
        <taxon>Metazoa</taxon>
        <taxon>Chordata</taxon>
        <taxon>Craniata</taxon>
        <taxon>Vertebrata</taxon>
        <taxon>Euteleostomi</taxon>
        <taxon>Actinopterygii</taxon>
        <taxon>Neopterygii</taxon>
        <taxon>Teleostei</taxon>
        <taxon>Neoteleostei</taxon>
        <taxon>Acanthomorphata</taxon>
        <taxon>Ovalentaria</taxon>
        <taxon>Atherinomorphae</taxon>
        <taxon>Cyprinodontiformes</taxon>
        <taxon>Rivulidae</taxon>
        <taxon>Austrofundulus</taxon>
    </lineage>
</organism>
<dbReference type="GeneID" id="106537192"/>
<evidence type="ECO:0000259" key="1">
    <source>
        <dbReference type="PROSITE" id="PS50191"/>
    </source>
</evidence>
<dbReference type="RefSeq" id="XP_013890023.1">
    <property type="nucleotide sequence ID" value="XM_014034569.1"/>
</dbReference>
<evidence type="ECO:0000313" key="2">
    <source>
        <dbReference type="Proteomes" id="UP000192220"/>
    </source>
</evidence>
<dbReference type="AlphaFoldDB" id="A0A2I4DCP9"/>
<dbReference type="PANTHER" id="PTHR10174">
    <property type="entry name" value="ALPHA-TOCOPHEROL TRANSFER PROTEIN-RELATED"/>
    <property type="match status" value="1"/>
</dbReference>
<dbReference type="SMART" id="SM00516">
    <property type="entry name" value="SEC14"/>
    <property type="match status" value="1"/>
</dbReference>
<dbReference type="FunCoup" id="A0A2I4DCP9">
    <property type="interactions" value="46"/>
</dbReference>
<dbReference type="OrthoDB" id="440711at2759"/>
<dbReference type="STRING" id="52670.A0A2I4DCP9"/>
<feature type="domain" description="CRAL-TRIO" evidence="1">
    <location>
        <begin position="72"/>
        <end position="246"/>
    </location>
</feature>
<keyword evidence="2" id="KW-1185">Reference proteome</keyword>
<dbReference type="Proteomes" id="UP000192220">
    <property type="component" value="Unplaced"/>
</dbReference>
<dbReference type="FunFam" id="3.40.525.10:FF:000002">
    <property type="entry name" value="Alpha-tocopherol transfer protein-like"/>
    <property type="match status" value="1"/>
</dbReference>
<dbReference type="GO" id="GO:0005770">
    <property type="term" value="C:late endosome"/>
    <property type="evidence" value="ECO:0007669"/>
    <property type="project" value="TreeGrafter"/>
</dbReference>
<accession>A0A2I4DCP9</accession>
<gene>
    <name evidence="3" type="primary">ttpa</name>
</gene>
<sequence length="295" mass="33926">MNGCELNELPDESERLRPHVVSLRRAALQAEELQEVRSFSDRFLLKFLRARDFDTGQALKLLLNYLRWRRTSPEISSCLSPSSVLGLLNASYHTVLPQRDHTGSRVLIYRISRWNPKDWSAFQVFRISLMTSEIISMETETQRRGLKAIFDLKGWSLGHAWHINPSLAKKISSVLLDSFPLKVRGIHLVNEPMFFRPVFAMICPFLPDKIKQRVHMHGTEFHNTLRDFFPEQILPPEYGGQGPGIEEACQDWTHHLLQSENLLNQIAEHPTGDVLTVPDHSIISEEAEDKQPSEV</sequence>
<dbReference type="Gene3D" id="1.20.5.1200">
    <property type="entry name" value="Alpha-tocopherol transfer"/>
    <property type="match status" value="1"/>
</dbReference>
<dbReference type="SUPFAM" id="SSF52087">
    <property type="entry name" value="CRAL/TRIO domain"/>
    <property type="match status" value="1"/>
</dbReference>
<dbReference type="InterPro" id="IPR036865">
    <property type="entry name" value="CRAL-TRIO_dom_sf"/>
</dbReference>
<dbReference type="PROSITE" id="PS50191">
    <property type="entry name" value="CRAL_TRIO"/>
    <property type="match status" value="1"/>
</dbReference>
<evidence type="ECO:0000313" key="3">
    <source>
        <dbReference type="RefSeq" id="XP_013890023.1"/>
    </source>
</evidence>
<dbReference type="InterPro" id="IPR011074">
    <property type="entry name" value="CRAL/TRIO_N_dom"/>
</dbReference>
<dbReference type="GO" id="GO:0120013">
    <property type="term" value="F:lipid transfer activity"/>
    <property type="evidence" value="ECO:0007669"/>
    <property type="project" value="TreeGrafter"/>
</dbReference>
<dbReference type="InterPro" id="IPR036273">
    <property type="entry name" value="CRAL/TRIO_N_dom_sf"/>
</dbReference>
<dbReference type="GO" id="GO:0008431">
    <property type="term" value="F:vitamin E binding"/>
    <property type="evidence" value="ECO:0007669"/>
    <property type="project" value="TreeGrafter"/>
</dbReference>
<dbReference type="KEGG" id="alim:106537192"/>
<reference evidence="3" key="1">
    <citation type="submission" date="2025-08" db="UniProtKB">
        <authorList>
            <consortium name="RefSeq"/>
        </authorList>
    </citation>
    <scope>IDENTIFICATION</scope>
</reference>
<name>A0A2I4DCP9_AUSLI</name>
<dbReference type="CTD" id="7274"/>
<dbReference type="CDD" id="cd00170">
    <property type="entry name" value="SEC14"/>
    <property type="match status" value="1"/>
</dbReference>
<dbReference type="InterPro" id="IPR001251">
    <property type="entry name" value="CRAL-TRIO_dom"/>
</dbReference>
<dbReference type="Gene3D" id="3.40.525.10">
    <property type="entry name" value="CRAL-TRIO lipid binding domain"/>
    <property type="match status" value="1"/>
</dbReference>
<dbReference type="GO" id="GO:0042360">
    <property type="term" value="P:vitamin E metabolic process"/>
    <property type="evidence" value="ECO:0007669"/>
    <property type="project" value="TreeGrafter"/>
</dbReference>
<proteinExistence type="predicted"/>
<dbReference type="Gene3D" id="1.10.8.20">
    <property type="entry name" value="N-terminal domain of phosphatidylinositol transfer protein sec14p"/>
    <property type="match status" value="1"/>
</dbReference>
<dbReference type="GO" id="GO:0016020">
    <property type="term" value="C:membrane"/>
    <property type="evidence" value="ECO:0007669"/>
    <property type="project" value="TreeGrafter"/>
</dbReference>
<dbReference type="PRINTS" id="PR00180">
    <property type="entry name" value="CRETINALDHBP"/>
</dbReference>
<protein>
    <submittedName>
        <fullName evidence="3">Alpha-tocopherol transfer protein</fullName>
    </submittedName>
</protein>
<dbReference type="Pfam" id="PF03765">
    <property type="entry name" value="CRAL_TRIO_N"/>
    <property type="match status" value="1"/>
</dbReference>